<keyword evidence="1" id="KW-0472">Membrane</keyword>
<name>A0AAN9JR70_CLITE</name>
<dbReference type="EMBL" id="JAYKXN010000003">
    <property type="protein sequence ID" value="KAK7303990.1"/>
    <property type="molecule type" value="Genomic_DNA"/>
</dbReference>
<evidence type="ECO:0000313" key="2">
    <source>
        <dbReference type="EMBL" id="KAK7303990.1"/>
    </source>
</evidence>
<organism evidence="2 3">
    <name type="scientific">Clitoria ternatea</name>
    <name type="common">Butterfly pea</name>
    <dbReference type="NCBI Taxonomy" id="43366"/>
    <lineage>
        <taxon>Eukaryota</taxon>
        <taxon>Viridiplantae</taxon>
        <taxon>Streptophyta</taxon>
        <taxon>Embryophyta</taxon>
        <taxon>Tracheophyta</taxon>
        <taxon>Spermatophyta</taxon>
        <taxon>Magnoliopsida</taxon>
        <taxon>eudicotyledons</taxon>
        <taxon>Gunneridae</taxon>
        <taxon>Pentapetalae</taxon>
        <taxon>rosids</taxon>
        <taxon>fabids</taxon>
        <taxon>Fabales</taxon>
        <taxon>Fabaceae</taxon>
        <taxon>Papilionoideae</taxon>
        <taxon>50 kb inversion clade</taxon>
        <taxon>NPAAA clade</taxon>
        <taxon>indigoferoid/millettioid clade</taxon>
        <taxon>Phaseoleae</taxon>
        <taxon>Clitoria</taxon>
    </lineage>
</organism>
<keyword evidence="1" id="KW-1133">Transmembrane helix</keyword>
<dbReference type="Proteomes" id="UP001359559">
    <property type="component" value="Unassembled WGS sequence"/>
</dbReference>
<protein>
    <submittedName>
        <fullName evidence="2">Uncharacterized protein</fullName>
    </submittedName>
</protein>
<accession>A0AAN9JR70</accession>
<proteinExistence type="predicted"/>
<comment type="caution">
    <text evidence="2">The sequence shown here is derived from an EMBL/GenBank/DDBJ whole genome shotgun (WGS) entry which is preliminary data.</text>
</comment>
<evidence type="ECO:0000313" key="3">
    <source>
        <dbReference type="Proteomes" id="UP001359559"/>
    </source>
</evidence>
<dbReference type="AlphaFoldDB" id="A0AAN9JR70"/>
<gene>
    <name evidence="2" type="ORF">RJT34_14956</name>
</gene>
<feature type="transmembrane region" description="Helical" evidence="1">
    <location>
        <begin position="114"/>
        <end position="137"/>
    </location>
</feature>
<sequence>MSLFFFLQMDAHAYCDWSISDSQVVVTVNGCQKMDQTFTFICLELPYPFVTNGVLSAELNEGSDLRAHLGFLHGFEGRITQVPLRSSLEQLTPLLLVVELMVVCFPSTPKKLAATIACFLSGAAIFAVGMHLSYVNVAPQQARIKARNDFVKETLKKKYGYIPPMQARSMARNHLVKETFSDPGFKK</sequence>
<evidence type="ECO:0000256" key="1">
    <source>
        <dbReference type="SAM" id="Phobius"/>
    </source>
</evidence>
<keyword evidence="3" id="KW-1185">Reference proteome</keyword>
<reference evidence="2 3" key="1">
    <citation type="submission" date="2024-01" db="EMBL/GenBank/DDBJ databases">
        <title>The genomes of 5 underutilized Papilionoideae crops provide insights into root nodulation and disease resistance.</title>
        <authorList>
            <person name="Yuan L."/>
        </authorList>
    </citation>
    <scope>NUCLEOTIDE SEQUENCE [LARGE SCALE GENOMIC DNA]</scope>
    <source>
        <strain evidence="2">LY-2023</strain>
        <tissue evidence="2">Leaf</tissue>
    </source>
</reference>
<keyword evidence="1" id="KW-0812">Transmembrane</keyword>